<dbReference type="InterPro" id="IPR003615">
    <property type="entry name" value="HNH_nuc"/>
</dbReference>
<accession>A0AAD5SF20</accession>
<feature type="domain" description="HNH nuclease" evidence="1">
    <location>
        <begin position="53"/>
        <end position="122"/>
    </location>
</feature>
<name>A0AAD5SF20_9FUNG</name>
<gene>
    <name evidence="2" type="ORF">HK097_003170</name>
</gene>
<evidence type="ECO:0000313" key="2">
    <source>
        <dbReference type="EMBL" id="KAJ3053881.1"/>
    </source>
</evidence>
<dbReference type="AlphaFoldDB" id="A0AAD5SF20"/>
<dbReference type="EMBL" id="JADGJD010000173">
    <property type="protein sequence ID" value="KAJ3053881.1"/>
    <property type="molecule type" value="Genomic_DNA"/>
</dbReference>
<reference evidence="2" key="1">
    <citation type="submission" date="2020-05" db="EMBL/GenBank/DDBJ databases">
        <title>Phylogenomic resolution of chytrid fungi.</title>
        <authorList>
            <person name="Stajich J.E."/>
            <person name="Amses K."/>
            <person name="Simmons R."/>
            <person name="Seto K."/>
            <person name="Myers J."/>
            <person name="Bonds A."/>
            <person name="Quandt C.A."/>
            <person name="Barry K."/>
            <person name="Liu P."/>
            <person name="Grigoriev I."/>
            <person name="Longcore J.E."/>
            <person name="James T.Y."/>
        </authorList>
    </citation>
    <scope>NUCLEOTIDE SEQUENCE</scope>
    <source>
        <strain evidence="2">JEL0318</strain>
    </source>
</reference>
<evidence type="ECO:0000313" key="3">
    <source>
        <dbReference type="Proteomes" id="UP001212841"/>
    </source>
</evidence>
<proteinExistence type="predicted"/>
<organism evidence="2 3">
    <name type="scientific">Rhizophlyctis rosea</name>
    <dbReference type="NCBI Taxonomy" id="64517"/>
    <lineage>
        <taxon>Eukaryota</taxon>
        <taxon>Fungi</taxon>
        <taxon>Fungi incertae sedis</taxon>
        <taxon>Chytridiomycota</taxon>
        <taxon>Chytridiomycota incertae sedis</taxon>
        <taxon>Chytridiomycetes</taxon>
        <taxon>Rhizophlyctidales</taxon>
        <taxon>Rhizophlyctidaceae</taxon>
        <taxon>Rhizophlyctis</taxon>
    </lineage>
</organism>
<keyword evidence="3" id="KW-1185">Reference proteome</keyword>
<comment type="caution">
    <text evidence="2">The sequence shown here is derived from an EMBL/GenBank/DDBJ whole genome shotgun (WGS) entry which is preliminary data.</text>
</comment>
<sequence>MSYNHINIWRRPPDERKLGSHICRIPCPAAGRHGGCHRADAFAQRLYMRDSFCAVTGEYRDGQTEAARILAHAWFNPMRMPRLPPEIYTFISDLEGGADDIRNGIILAKPLAKAIDDGHIAFRIVDGDIILFALHADFISQYDGKKVMRNDRVRGDGRKWSEFLPPAELLHFHFFLAVTNNLRGGGAKRDEDKDEDRGLGSLKARIAGELGGGAVAVQIASRVGVDVMDEARERVASAAI</sequence>
<dbReference type="Pfam" id="PF13391">
    <property type="entry name" value="HNH_2"/>
    <property type="match status" value="1"/>
</dbReference>
<dbReference type="Proteomes" id="UP001212841">
    <property type="component" value="Unassembled WGS sequence"/>
</dbReference>
<protein>
    <recommendedName>
        <fullName evidence="1">HNH nuclease domain-containing protein</fullName>
    </recommendedName>
</protein>
<evidence type="ECO:0000259" key="1">
    <source>
        <dbReference type="Pfam" id="PF13391"/>
    </source>
</evidence>